<feature type="domain" description="Methyltransferase FkbM" evidence="1">
    <location>
        <begin position="61"/>
        <end position="227"/>
    </location>
</feature>
<dbReference type="NCBIfam" id="TIGR01444">
    <property type="entry name" value="fkbM_fam"/>
    <property type="match status" value="1"/>
</dbReference>
<dbReference type="InterPro" id="IPR052514">
    <property type="entry name" value="SAM-dependent_MTase"/>
</dbReference>
<gene>
    <name evidence="2" type="ORF">J1C55_09820</name>
</gene>
<keyword evidence="2" id="KW-0808">Transferase</keyword>
<dbReference type="SUPFAM" id="SSF53335">
    <property type="entry name" value="S-adenosyl-L-methionine-dependent methyltransferases"/>
    <property type="match status" value="1"/>
</dbReference>
<dbReference type="PANTHER" id="PTHR34203">
    <property type="entry name" value="METHYLTRANSFERASE, FKBM FAMILY PROTEIN"/>
    <property type="match status" value="1"/>
</dbReference>
<dbReference type="EMBL" id="JAFMPT010000012">
    <property type="protein sequence ID" value="MCC1484887.1"/>
    <property type="molecule type" value="Genomic_DNA"/>
</dbReference>
<dbReference type="Proteomes" id="UP000778797">
    <property type="component" value="Unassembled WGS sequence"/>
</dbReference>
<protein>
    <submittedName>
        <fullName evidence="2">FkbM family methyltransferase</fullName>
    </submittedName>
</protein>
<dbReference type="Gene3D" id="3.40.50.150">
    <property type="entry name" value="Vaccinia Virus protein VP39"/>
    <property type="match status" value="1"/>
</dbReference>
<reference evidence="3" key="1">
    <citation type="submission" date="2021-03" db="EMBL/GenBank/DDBJ databases">
        <title>Genome of Cognatishimia sp. F0-27.</title>
        <authorList>
            <person name="Ping X."/>
        </authorList>
    </citation>
    <scope>NUCLEOTIDE SEQUENCE [LARGE SCALE GENOMIC DNA]</scope>
    <source>
        <strain evidence="3">E313</strain>
    </source>
</reference>
<name>A0ABS8ERF9_9FLAO</name>
<dbReference type="RefSeq" id="WP_227477367.1">
    <property type="nucleotide sequence ID" value="NZ_JAFMPT010000012.1"/>
</dbReference>
<dbReference type="Pfam" id="PF05050">
    <property type="entry name" value="Methyltransf_21"/>
    <property type="match status" value="1"/>
</dbReference>
<sequence length="277" mass="30962">MKIKKFLSGIKYKLENKERKLVVSNICGVSIKATPGTIREAVDQDDTWFFYLAKHNDVIFDIGCNVGYTALLAMIQNPQRDYILVDPNPQALNEAHFNLTINNLGLKAQYFSGFVSDNDNSNMKFYTIGSGAAGSMYASHAKSAAATNSFTEVSTVTLDYLYKLYDLKPDIIKIDVEGAETLVMEGAYTVANKTECAFFIEMHNVEGLGMEKAGQLMLDWCDKAKYRAWYLKTGTELKTASTIKDRGKCHLLLLPEDKPYPDYLIGIEQKAALPKTL</sequence>
<dbReference type="GO" id="GO:0008168">
    <property type="term" value="F:methyltransferase activity"/>
    <property type="evidence" value="ECO:0007669"/>
    <property type="project" value="UniProtKB-KW"/>
</dbReference>
<comment type="caution">
    <text evidence="2">The sequence shown here is derived from an EMBL/GenBank/DDBJ whole genome shotgun (WGS) entry which is preliminary data.</text>
</comment>
<proteinExistence type="predicted"/>
<evidence type="ECO:0000313" key="3">
    <source>
        <dbReference type="Proteomes" id="UP000778797"/>
    </source>
</evidence>
<dbReference type="PANTHER" id="PTHR34203:SF15">
    <property type="entry name" value="SLL1173 PROTEIN"/>
    <property type="match status" value="1"/>
</dbReference>
<dbReference type="InterPro" id="IPR029063">
    <property type="entry name" value="SAM-dependent_MTases_sf"/>
</dbReference>
<evidence type="ECO:0000259" key="1">
    <source>
        <dbReference type="Pfam" id="PF05050"/>
    </source>
</evidence>
<keyword evidence="3" id="KW-1185">Reference proteome</keyword>
<organism evidence="2 3">
    <name type="scientific">Winogradskyella immobilis</name>
    <dbReference type="NCBI Taxonomy" id="2816852"/>
    <lineage>
        <taxon>Bacteria</taxon>
        <taxon>Pseudomonadati</taxon>
        <taxon>Bacteroidota</taxon>
        <taxon>Flavobacteriia</taxon>
        <taxon>Flavobacteriales</taxon>
        <taxon>Flavobacteriaceae</taxon>
        <taxon>Winogradskyella</taxon>
    </lineage>
</organism>
<evidence type="ECO:0000313" key="2">
    <source>
        <dbReference type="EMBL" id="MCC1484887.1"/>
    </source>
</evidence>
<reference evidence="3" key="2">
    <citation type="submission" date="2023-07" db="EMBL/GenBank/DDBJ databases">
        <title>Genome of Winogradskyella sp. E313.</title>
        <authorList>
            <person name="Zhou Y."/>
        </authorList>
    </citation>
    <scope>NUCLEOTIDE SEQUENCE [LARGE SCALE GENOMIC DNA]</scope>
    <source>
        <strain evidence="3">E313</strain>
    </source>
</reference>
<keyword evidence="2" id="KW-0489">Methyltransferase</keyword>
<accession>A0ABS8ERF9</accession>
<dbReference type="InterPro" id="IPR006342">
    <property type="entry name" value="FkbM_mtfrase"/>
</dbReference>
<dbReference type="GO" id="GO:0032259">
    <property type="term" value="P:methylation"/>
    <property type="evidence" value="ECO:0007669"/>
    <property type="project" value="UniProtKB-KW"/>
</dbReference>